<dbReference type="RefSeq" id="WP_007798172.1">
    <property type="nucleotide sequence ID" value="NZ_DS022276.1"/>
</dbReference>
<feature type="chain" id="PRO_5004171872" description="Lipoprotein" evidence="2">
    <location>
        <begin position="19"/>
        <end position="285"/>
    </location>
</feature>
<proteinExistence type="predicted"/>
<feature type="compositionally biased region" description="Acidic residues" evidence="1">
    <location>
        <begin position="261"/>
        <end position="285"/>
    </location>
</feature>
<dbReference type="AlphaFoldDB" id="Q0FQR5"/>
<keyword evidence="2" id="KW-0732">Signal</keyword>
<gene>
    <name evidence="3" type="ORF">R2601_19195</name>
</gene>
<accession>Q0FQR5</accession>
<dbReference type="OrthoDB" id="7860705at2"/>
<evidence type="ECO:0000313" key="4">
    <source>
        <dbReference type="Proteomes" id="UP000006230"/>
    </source>
</evidence>
<dbReference type="PROSITE" id="PS51257">
    <property type="entry name" value="PROKAR_LIPOPROTEIN"/>
    <property type="match status" value="1"/>
</dbReference>
<keyword evidence="4" id="KW-1185">Reference proteome</keyword>
<dbReference type="Pfam" id="PF07087">
    <property type="entry name" value="DUF1353"/>
    <property type="match status" value="1"/>
</dbReference>
<evidence type="ECO:0008006" key="5">
    <source>
        <dbReference type="Google" id="ProtNLM"/>
    </source>
</evidence>
<organism evidence="3 4">
    <name type="scientific">Salipiger bermudensis (strain DSM 26914 / JCM 13377 / KCTC 12554 / HTCC2601)</name>
    <name type="common">Pelagibaca bermudensis</name>
    <dbReference type="NCBI Taxonomy" id="314265"/>
    <lineage>
        <taxon>Bacteria</taxon>
        <taxon>Pseudomonadati</taxon>
        <taxon>Pseudomonadota</taxon>
        <taxon>Alphaproteobacteria</taxon>
        <taxon>Rhodobacterales</taxon>
        <taxon>Roseobacteraceae</taxon>
        <taxon>Salipiger</taxon>
    </lineage>
</organism>
<dbReference type="eggNOG" id="ENOG5032TCX">
    <property type="taxonomic scope" value="Bacteria"/>
</dbReference>
<dbReference type="InterPro" id="IPR010767">
    <property type="entry name" value="Phage_CGC-2007_Cje0229"/>
</dbReference>
<name>Q0FQR5_SALBH</name>
<dbReference type="Proteomes" id="UP000006230">
    <property type="component" value="Unassembled WGS sequence"/>
</dbReference>
<sequence length="285" mass="31793">MKRLRILGAGLLMLSACAAPTRQNIDELRAMQEVTCASRPGTCSYENSPLKVSDRTVTLPKRPYAFRPVAQTLHFTDAQRRQWTAPRGILTDGASIPLLFVSIVGQPTAPEYINAGALHDAYCGVGNEGTANFHNGRWQDVHRMFFDALVAAGTPEQRAKVLFAAVWLGGPRWDYHVSLQEVPQGAMQQAMRQAKRYIEERDPSLSELEAYLLRLEKGIIRSHPDLFAQLLPDGGEGPRQGYEAPVEDEAEYEPPVRDEPVSEEPGQEFPDEYEIPGDDFTDIEL</sequence>
<dbReference type="HOGENOM" id="CLU_079872_0_0_5"/>
<reference evidence="3 4" key="1">
    <citation type="journal article" date="2010" name="J. Bacteriol.">
        <title>Genome sequences of Pelagibaca bermudensis HTCC2601T and Maritimibacter alkaliphilus HTCC2654T, the type strains of two marine Roseobacter genera.</title>
        <authorList>
            <person name="Thrash J.C."/>
            <person name="Cho J.C."/>
            <person name="Ferriera S."/>
            <person name="Johnson J."/>
            <person name="Vergin K.L."/>
            <person name="Giovannoni S.J."/>
        </authorList>
    </citation>
    <scope>NUCLEOTIDE SEQUENCE [LARGE SCALE GENOMIC DNA]</scope>
    <source>
        <strain evidence="4">DSM 26914 / JCM 13377 / KCTC 12554 / HTCC2601</strain>
    </source>
</reference>
<feature type="region of interest" description="Disordered" evidence="1">
    <location>
        <begin position="231"/>
        <end position="285"/>
    </location>
</feature>
<comment type="caution">
    <text evidence="3">The sequence shown here is derived from an EMBL/GenBank/DDBJ whole genome shotgun (WGS) entry which is preliminary data.</text>
</comment>
<dbReference type="EMBL" id="AATQ01000013">
    <property type="protein sequence ID" value="EAU46617.1"/>
    <property type="molecule type" value="Genomic_DNA"/>
</dbReference>
<protein>
    <recommendedName>
        <fullName evidence="5">Lipoprotein</fullName>
    </recommendedName>
</protein>
<evidence type="ECO:0000256" key="1">
    <source>
        <dbReference type="SAM" id="MobiDB-lite"/>
    </source>
</evidence>
<feature type="signal peptide" evidence="2">
    <location>
        <begin position="1"/>
        <end position="18"/>
    </location>
</feature>
<evidence type="ECO:0000313" key="3">
    <source>
        <dbReference type="EMBL" id="EAU46617.1"/>
    </source>
</evidence>
<evidence type="ECO:0000256" key="2">
    <source>
        <dbReference type="SAM" id="SignalP"/>
    </source>
</evidence>